<protein>
    <recommendedName>
        <fullName evidence="2">SPT2 homolog N-terminal domain-containing protein</fullName>
    </recommendedName>
</protein>
<evidence type="ECO:0000313" key="3">
    <source>
        <dbReference type="EMBL" id="JAT37222.1"/>
    </source>
</evidence>
<feature type="compositionally biased region" description="Basic and acidic residues" evidence="1">
    <location>
        <begin position="226"/>
        <end position="245"/>
    </location>
</feature>
<dbReference type="Pfam" id="PF22878">
    <property type="entry name" value="SPT2_N"/>
    <property type="match status" value="1"/>
</dbReference>
<dbReference type="EMBL" id="GEBQ01002755">
    <property type="protein sequence ID" value="JAT37222.1"/>
    <property type="molecule type" value="Transcribed_RNA"/>
</dbReference>
<name>A0A1B6MMT2_9HEMI</name>
<proteinExistence type="predicted"/>
<organism evidence="3">
    <name type="scientific">Graphocephala atropunctata</name>
    <dbReference type="NCBI Taxonomy" id="36148"/>
    <lineage>
        <taxon>Eukaryota</taxon>
        <taxon>Metazoa</taxon>
        <taxon>Ecdysozoa</taxon>
        <taxon>Arthropoda</taxon>
        <taxon>Hexapoda</taxon>
        <taxon>Insecta</taxon>
        <taxon>Pterygota</taxon>
        <taxon>Neoptera</taxon>
        <taxon>Paraneoptera</taxon>
        <taxon>Hemiptera</taxon>
        <taxon>Auchenorrhyncha</taxon>
        <taxon>Membracoidea</taxon>
        <taxon>Cicadellidae</taxon>
        <taxon>Cicadellinae</taxon>
        <taxon>Cicadellini</taxon>
        <taxon>Graphocephala</taxon>
    </lineage>
</organism>
<feature type="non-terminal residue" evidence="3">
    <location>
        <position position="1"/>
    </location>
</feature>
<gene>
    <name evidence="3" type="ORF">g.47368</name>
</gene>
<feature type="domain" description="SPT2 homolog N-terminal" evidence="2">
    <location>
        <begin position="35"/>
        <end position="126"/>
    </location>
</feature>
<feature type="compositionally biased region" description="Basic and acidic residues" evidence="1">
    <location>
        <begin position="197"/>
        <end position="209"/>
    </location>
</feature>
<evidence type="ECO:0000259" key="2">
    <source>
        <dbReference type="Pfam" id="PF22878"/>
    </source>
</evidence>
<sequence>CRRQTGLAIWENCEEKVVIVDIINSSHFNLYYIKMDFGKLLYAAHKNDKTANKDTKCYKTKFEPPKKEIKTKTDLSASIRKFMQKREEEDKRKAEEEKKKKEELLVLRSQDKKSFKRVQTMLKRTKSANKSVMEDAIDDVNTVVTMAGPQQCDEDDYGYVSQEASAYYAKLMDKYTSMPAEEPKFPQSKKPVVKDLNAAKDRVRAALQKEEEEEMMPHKRKRKSKSDKGGEENGETERDDDRPRS</sequence>
<dbReference type="InterPro" id="IPR054552">
    <property type="entry name" value="SPT2_N"/>
</dbReference>
<reference evidence="3" key="1">
    <citation type="submission" date="2015-11" db="EMBL/GenBank/DDBJ databases">
        <title>De novo transcriptome assembly of four potential Pierce s Disease insect vectors from Arizona vineyards.</title>
        <authorList>
            <person name="Tassone E.E."/>
        </authorList>
    </citation>
    <scope>NUCLEOTIDE SEQUENCE</scope>
</reference>
<dbReference type="AlphaFoldDB" id="A0A1B6MMT2"/>
<accession>A0A1B6MMT2</accession>
<feature type="region of interest" description="Disordered" evidence="1">
    <location>
        <begin position="180"/>
        <end position="245"/>
    </location>
</feature>
<evidence type="ECO:0000256" key="1">
    <source>
        <dbReference type="SAM" id="MobiDB-lite"/>
    </source>
</evidence>
<feature type="non-terminal residue" evidence="3">
    <location>
        <position position="245"/>
    </location>
</feature>